<dbReference type="RefSeq" id="WP_317013022.1">
    <property type="nucleotide sequence ID" value="NZ_JAWIAV010000021.1"/>
</dbReference>
<dbReference type="Proteomes" id="UP000220639">
    <property type="component" value="Unassembled WGS sequence"/>
</dbReference>
<organism evidence="2 3">
    <name type="scientific">Klebsiella grimontii</name>
    <dbReference type="NCBI Taxonomy" id="2058152"/>
    <lineage>
        <taxon>Bacteria</taxon>
        <taxon>Pseudomonadati</taxon>
        <taxon>Pseudomonadota</taxon>
        <taxon>Gammaproteobacteria</taxon>
        <taxon>Enterobacterales</taxon>
        <taxon>Enterobacteriaceae</taxon>
        <taxon>Klebsiella/Raoultella group</taxon>
        <taxon>Klebsiella</taxon>
    </lineage>
</organism>
<sequence length="62" mass="6856">MDIPVAAPDAPCPGYRIGRLPGLCSPAKRSASREAVAKYQSRHISRRRRLTRLSGLPTGRQR</sequence>
<evidence type="ECO:0000313" key="2">
    <source>
        <dbReference type="EMBL" id="SNU32573.1"/>
    </source>
</evidence>
<gene>
    <name evidence="2" type="ORF">KOSB73_110018</name>
</gene>
<evidence type="ECO:0000313" key="3">
    <source>
        <dbReference type="Proteomes" id="UP000220639"/>
    </source>
</evidence>
<feature type="compositionally biased region" description="Basic residues" evidence="1">
    <location>
        <begin position="40"/>
        <end position="51"/>
    </location>
</feature>
<reference evidence="3" key="1">
    <citation type="submission" date="2017-08" db="EMBL/GenBank/DDBJ databases">
        <authorList>
            <person name="Brisse S."/>
        </authorList>
    </citation>
    <scope>NUCLEOTIDE SEQUENCE [LARGE SCALE GENOMIC DNA]</scope>
    <source>
        <strain evidence="3">06D021</strain>
    </source>
</reference>
<feature type="compositionally biased region" description="Low complexity" evidence="1">
    <location>
        <begin position="52"/>
        <end position="62"/>
    </location>
</feature>
<protein>
    <submittedName>
        <fullName evidence="2">Uncharacterized protein</fullName>
    </submittedName>
</protein>
<dbReference type="EMBL" id="FZTC01000003">
    <property type="protein sequence ID" value="SNU32573.1"/>
    <property type="molecule type" value="Genomic_DNA"/>
</dbReference>
<accession>A0A285AVD0</accession>
<feature type="region of interest" description="Disordered" evidence="1">
    <location>
        <begin position="34"/>
        <end position="62"/>
    </location>
</feature>
<evidence type="ECO:0000256" key="1">
    <source>
        <dbReference type="SAM" id="MobiDB-lite"/>
    </source>
</evidence>
<name>A0A285AVD0_9ENTR</name>
<dbReference type="AlphaFoldDB" id="A0A285AVD0"/>
<proteinExistence type="predicted"/>